<reference evidence="7" key="1">
    <citation type="submission" date="2015-12" db="EMBL/GenBank/DDBJ databases">
        <title>De novo transcriptome assembly of four potential Pierce s Disease insect vectors from Arizona vineyards.</title>
        <authorList>
            <person name="Tassone E.E."/>
        </authorList>
    </citation>
    <scope>NUCLEOTIDE SEQUENCE</scope>
</reference>
<feature type="transmembrane region" description="Helical" evidence="5">
    <location>
        <begin position="238"/>
        <end position="258"/>
    </location>
</feature>
<evidence type="ECO:0000256" key="1">
    <source>
        <dbReference type="ARBA" id="ARBA00004141"/>
    </source>
</evidence>
<evidence type="ECO:0000259" key="6">
    <source>
        <dbReference type="Pfam" id="PF01490"/>
    </source>
</evidence>
<keyword evidence="3 5" id="KW-1133">Transmembrane helix</keyword>
<evidence type="ECO:0000313" key="8">
    <source>
        <dbReference type="EMBL" id="JAS32957.1"/>
    </source>
</evidence>
<accession>A0A1B6CN84</accession>
<feature type="transmembrane region" description="Helical" evidence="5">
    <location>
        <begin position="195"/>
        <end position="218"/>
    </location>
</feature>
<name>A0A1B6CN84_9HEMI</name>
<feature type="transmembrane region" description="Helical" evidence="5">
    <location>
        <begin position="135"/>
        <end position="159"/>
    </location>
</feature>
<dbReference type="Pfam" id="PF01490">
    <property type="entry name" value="Aa_trans"/>
    <property type="match status" value="1"/>
</dbReference>
<feature type="transmembrane region" description="Helical" evidence="5">
    <location>
        <begin position="322"/>
        <end position="345"/>
    </location>
</feature>
<feature type="domain" description="Amino acid transporter transmembrane" evidence="6">
    <location>
        <begin position="43"/>
        <end position="441"/>
    </location>
</feature>
<feature type="transmembrane region" description="Helical" evidence="5">
    <location>
        <begin position="422"/>
        <end position="441"/>
    </location>
</feature>
<feature type="transmembrane region" description="Helical" evidence="5">
    <location>
        <begin position="382"/>
        <end position="410"/>
    </location>
</feature>
<evidence type="ECO:0000256" key="4">
    <source>
        <dbReference type="ARBA" id="ARBA00023136"/>
    </source>
</evidence>
<proteinExistence type="predicted"/>
<dbReference type="GO" id="GO:0005774">
    <property type="term" value="C:vacuolar membrane"/>
    <property type="evidence" value="ECO:0007669"/>
    <property type="project" value="TreeGrafter"/>
</dbReference>
<organism evidence="7">
    <name type="scientific">Clastoptera arizonana</name>
    <name type="common">Arizona spittle bug</name>
    <dbReference type="NCBI Taxonomy" id="38151"/>
    <lineage>
        <taxon>Eukaryota</taxon>
        <taxon>Metazoa</taxon>
        <taxon>Ecdysozoa</taxon>
        <taxon>Arthropoda</taxon>
        <taxon>Hexapoda</taxon>
        <taxon>Insecta</taxon>
        <taxon>Pterygota</taxon>
        <taxon>Neoptera</taxon>
        <taxon>Paraneoptera</taxon>
        <taxon>Hemiptera</taxon>
        <taxon>Auchenorrhyncha</taxon>
        <taxon>Cercopoidea</taxon>
        <taxon>Clastopteridae</taxon>
        <taxon>Clastoptera</taxon>
    </lineage>
</organism>
<protein>
    <recommendedName>
        <fullName evidence="6">Amino acid transporter transmembrane domain-containing protein</fullName>
    </recommendedName>
</protein>
<sequence length="449" mass="50223">MEKAKKNTENHTSVELSSTNFNEKKEATGKFAIRDDPLATTDFDALLHVIKSSLGSGILAMPDAFKNSGLIFGLIGTIFVGILCTHGTYLIVKCSQELCYLYQKTSLGYTETVETAFQNSHSSLLKRYSHISRRFVKLFLFLTYYGTNTVYILLISSTIQQVAVHRFDIDWNIRWFMIILFVPLLPVAMVHQMKYLVPFSAIANVLLLLGLSLTLYYTMIDLPPISERPAITHDLSKIPLFFSTVLCGMEGIGTILPIENSMRNPRNFLRCPGVLNNAMIIIATLFGSIGFIGYLKFGDNVQGSITLNLGNDILAESVKMSVALAVFFTYTLQFTACFEVAWATLKPYVSKENQVKAFYIMRGFLIFGTVCFGIIVPQLAPVISLVGSIGFSMLGLFLPALTETVIFWNYGLGIFRWRLYKNIFMMIIACLTLFSGTSIAIKDISSNYK</sequence>
<dbReference type="InterPro" id="IPR013057">
    <property type="entry name" value="AA_transpt_TM"/>
</dbReference>
<keyword evidence="4 5" id="KW-0472">Membrane</keyword>
<feature type="transmembrane region" description="Helical" evidence="5">
    <location>
        <begin position="357"/>
        <end position="376"/>
    </location>
</feature>
<evidence type="ECO:0000313" key="7">
    <source>
        <dbReference type="EMBL" id="JAS14848.1"/>
    </source>
</evidence>
<evidence type="ECO:0000256" key="2">
    <source>
        <dbReference type="ARBA" id="ARBA00022692"/>
    </source>
</evidence>
<feature type="transmembrane region" description="Helical" evidence="5">
    <location>
        <begin position="70"/>
        <end position="92"/>
    </location>
</feature>
<evidence type="ECO:0000256" key="5">
    <source>
        <dbReference type="SAM" id="Phobius"/>
    </source>
</evidence>
<dbReference type="EMBL" id="GEDC01004341">
    <property type="protein sequence ID" value="JAS32957.1"/>
    <property type="molecule type" value="Transcribed_RNA"/>
</dbReference>
<dbReference type="EMBL" id="GEDC01022450">
    <property type="protein sequence ID" value="JAS14848.1"/>
    <property type="molecule type" value="Transcribed_RNA"/>
</dbReference>
<evidence type="ECO:0000256" key="3">
    <source>
        <dbReference type="ARBA" id="ARBA00022989"/>
    </source>
</evidence>
<keyword evidence="2 5" id="KW-0812">Transmembrane</keyword>
<dbReference type="PANTHER" id="PTHR22950">
    <property type="entry name" value="AMINO ACID TRANSPORTER"/>
    <property type="match status" value="1"/>
</dbReference>
<dbReference type="PANTHER" id="PTHR22950:SF494">
    <property type="entry name" value="GH04538P"/>
    <property type="match status" value="1"/>
</dbReference>
<comment type="subcellular location">
    <subcellularLocation>
        <location evidence="1">Membrane</location>
        <topology evidence="1">Multi-pass membrane protein</topology>
    </subcellularLocation>
</comment>
<gene>
    <name evidence="7" type="ORF">g.39912</name>
    <name evidence="8" type="ORF">g.39913</name>
</gene>
<dbReference type="GO" id="GO:0015179">
    <property type="term" value="F:L-amino acid transmembrane transporter activity"/>
    <property type="evidence" value="ECO:0007669"/>
    <property type="project" value="TreeGrafter"/>
</dbReference>
<feature type="transmembrane region" description="Helical" evidence="5">
    <location>
        <begin position="171"/>
        <end position="188"/>
    </location>
</feature>
<dbReference type="AlphaFoldDB" id="A0A1B6CN84"/>
<feature type="transmembrane region" description="Helical" evidence="5">
    <location>
        <begin position="278"/>
        <end position="297"/>
    </location>
</feature>